<dbReference type="InterPro" id="IPR013083">
    <property type="entry name" value="Znf_RING/FYVE/PHD"/>
</dbReference>
<dbReference type="InterPro" id="IPR002867">
    <property type="entry name" value="IBR_dom"/>
</dbReference>
<keyword evidence="5 8" id="KW-0863">Zinc-finger</keyword>
<keyword evidence="3 8" id="KW-0479">Metal-binding</keyword>
<feature type="coiled-coil region" evidence="9">
    <location>
        <begin position="119"/>
        <end position="146"/>
    </location>
</feature>
<gene>
    <name evidence="13" type="ORF">M422DRAFT_209809</name>
</gene>
<keyword evidence="2" id="KW-0808">Transferase</keyword>
<dbReference type="InterPro" id="IPR051628">
    <property type="entry name" value="LUBAC_E3_Ligases"/>
</dbReference>
<proteinExistence type="predicted"/>
<dbReference type="InterPro" id="IPR000571">
    <property type="entry name" value="Znf_CCCH"/>
</dbReference>
<dbReference type="PANTHER" id="PTHR22770:SF13">
    <property type="entry name" value="RING-TYPE DOMAIN-CONTAINING PROTEIN"/>
    <property type="match status" value="1"/>
</dbReference>
<sequence length="873" mass="99717">MTQSNSVSQPRSSVQSKLPCYRWIEGNCHRGDKCRYKHDPEPQRKFAEEMRVRESVRLKRDLERQEREAERKVMTEKRAAALEARKLEQLARKQASINTEAAVEIQRVAQRKFAEEMRLRESVRLKRDLERQEREAERKVMGENRAAALKARKLEQLARKQALINTEAAVEIQRVVLGSSLVTCATGLEIRGIISGFDSCQVKISRLPRDAKEEEIIQLFSQQGVDSSEYFLRNITQNVDDDTLEAEVVTTTEIGENITFALHKLPFRSRRLRCETIGNASPDGMGSSNKDISNVLTISWRAPTASMIAIYDTMDQVEWAIRTKHQTVFDRSRLKVEMNTPPTGWALRYYVASSVKVTGLPAEADPEEVREYLVCRFVKPIKSNIYNLNESLYDLKNHLCNLLSGGYRSFEIISRGPDNQGYVKVQAKFESWDHAKAALNSLDGKRLKDTYPPYTLKLPLPLCYNTGILLAQYHSQKPRWDNLVKDTEESKEANLRIQAGDYKVFLKVRGEDQKAVGALKVRVENIVKGEKLDASYWHRSFCSPEGRKFLQNLYTIAGVHVRPEWKLHSLRLYGDGSKRARALELIKAEVERLNFNEWTVMLKRQSVGFFVRKGLDVLKEELGENAVSLNLSSTPCTLIITGGEAARHAVSRLMDEAVSEFDLIAKTEITEVCPICYDQVTLPIELGCGHNYCSPCFRHYLRTAPDTKSFPLICIGDEDKCKVPIPLPIIQRFLHPPQFNHLIEVAVLSYIDKNPEKFRYCSTPDCSQIYICSTTQTFRQCPSCMVSVCTHCHEDAHAGMTCAQRKRHKDAQSAEEERLTQEWVDNNGVKRCPRCSIWIQKSEGCNHMTCACGAHICWKCMGVFGRDDIYPHM</sequence>
<feature type="coiled-coil region" evidence="9">
    <location>
        <begin position="52"/>
        <end position="79"/>
    </location>
</feature>
<feature type="non-terminal residue" evidence="13">
    <location>
        <position position="1"/>
    </location>
</feature>
<name>A0A0C9VR47_SPHS4</name>
<dbReference type="Pfam" id="PF13445">
    <property type="entry name" value="zf-RING_UBOX"/>
    <property type="match status" value="1"/>
</dbReference>
<keyword evidence="9" id="KW-0175">Coiled coil</keyword>
<dbReference type="HOGENOM" id="CLU_004235_0_1_1"/>
<dbReference type="InterPro" id="IPR001841">
    <property type="entry name" value="Znf_RING"/>
</dbReference>
<dbReference type="GO" id="GO:0000151">
    <property type="term" value="C:ubiquitin ligase complex"/>
    <property type="evidence" value="ECO:0007669"/>
    <property type="project" value="TreeGrafter"/>
</dbReference>
<evidence type="ECO:0000256" key="9">
    <source>
        <dbReference type="SAM" id="Coils"/>
    </source>
</evidence>
<evidence type="ECO:0000256" key="8">
    <source>
        <dbReference type="PROSITE-ProRule" id="PRU00723"/>
    </source>
</evidence>
<evidence type="ECO:0000313" key="13">
    <source>
        <dbReference type="EMBL" id="KIJ40391.1"/>
    </source>
</evidence>
<dbReference type="Pfam" id="PF01485">
    <property type="entry name" value="IBR"/>
    <property type="match status" value="1"/>
</dbReference>
<evidence type="ECO:0000256" key="6">
    <source>
        <dbReference type="ARBA" id="ARBA00022786"/>
    </source>
</evidence>
<feature type="domain" description="C3H1-type" evidence="11">
    <location>
        <begin position="15"/>
        <end position="41"/>
    </location>
</feature>
<dbReference type="PROSITE" id="PS50103">
    <property type="entry name" value="ZF_C3H1"/>
    <property type="match status" value="1"/>
</dbReference>
<comment type="pathway">
    <text evidence="1">Protein modification; protein ubiquitination.</text>
</comment>
<accession>A0A0C9VR47</accession>
<organism evidence="13 14">
    <name type="scientific">Sphaerobolus stellatus (strain SS14)</name>
    <dbReference type="NCBI Taxonomy" id="990650"/>
    <lineage>
        <taxon>Eukaryota</taxon>
        <taxon>Fungi</taxon>
        <taxon>Dikarya</taxon>
        <taxon>Basidiomycota</taxon>
        <taxon>Agaricomycotina</taxon>
        <taxon>Agaricomycetes</taxon>
        <taxon>Phallomycetidae</taxon>
        <taxon>Geastrales</taxon>
        <taxon>Sphaerobolaceae</taxon>
        <taxon>Sphaerobolus</taxon>
    </lineage>
</organism>
<dbReference type="GO" id="GO:0004842">
    <property type="term" value="F:ubiquitin-protein transferase activity"/>
    <property type="evidence" value="ECO:0007669"/>
    <property type="project" value="TreeGrafter"/>
</dbReference>
<keyword evidence="4" id="KW-0677">Repeat</keyword>
<dbReference type="CDD" id="cd20335">
    <property type="entry name" value="BRcat_RBR"/>
    <property type="match status" value="1"/>
</dbReference>
<dbReference type="PANTHER" id="PTHR22770">
    <property type="entry name" value="UBIQUITIN CONJUGATING ENZYME 7 INTERACTING PROTEIN-RELATED"/>
    <property type="match status" value="1"/>
</dbReference>
<dbReference type="Gene3D" id="1.20.120.1750">
    <property type="match status" value="1"/>
</dbReference>
<dbReference type="Gene3D" id="3.30.40.10">
    <property type="entry name" value="Zinc/RING finger domain, C3HC4 (zinc finger)"/>
    <property type="match status" value="1"/>
</dbReference>
<evidence type="ECO:0000256" key="2">
    <source>
        <dbReference type="ARBA" id="ARBA00022679"/>
    </source>
</evidence>
<dbReference type="Proteomes" id="UP000054279">
    <property type="component" value="Unassembled WGS sequence"/>
</dbReference>
<dbReference type="GO" id="GO:0043130">
    <property type="term" value="F:ubiquitin binding"/>
    <property type="evidence" value="ECO:0007669"/>
    <property type="project" value="TreeGrafter"/>
</dbReference>
<evidence type="ECO:0000256" key="5">
    <source>
        <dbReference type="ARBA" id="ARBA00022771"/>
    </source>
</evidence>
<evidence type="ECO:0000256" key="3">
    <source>
        <dbReference type="ARBA" id="ARBA00022723"/>
    </source>
</evidence>
<dbReference type="GO" id="GO:0008270">
    <property type="term" value="F:zinc ion binding"/>
    <property type="evidence" value="ECO:0007669"/>
    <property type="project" value="UniProtKB-KW"/>
</dbReference>
<dbReference type="InterPro" id="IPR027370">
    <property type="entry name" value="Znf-RING_euk"/>
</dbReference>
<dbReference type="SUPFAM" id="SSF57850">
    <property type="entry name" value="RING/U-box"/>
    <property type="match status" value="3"/>
</dbReference>
<evidence type="ECO:0000259" key="10">
    <source>
        <dbReference type="PROSITE" id="PS50089"/>
    </source>
</evidence>
<evidence type="ECO:0000259" key="12">
    <source>
        <dbReference type="PROSITE" id="PS51873"/>
    </source>
</evidence>
<dbReference type="PROSITE" id="PS50089">
    <property type="entry name" value="ZF_RING_2"/>
    <property type="match status" value="1"/>
</dbReference>
<keyword evidence="14" id="KW-1185">Reference proteome</keyword>
<dbReference type="GO" id="GO:0097039">
    <property type="term" value="P:protein linear polyubiquitination"/>
    <property type="evidence" value="ECO:0007669"/>
    <property type="project" value="TreeGrafter"/>
</dbReference>
<reference evidence="13 14" key="1">
    <citation type="submission" date="2014-06" db="EMBL/GenBank/DDBJ databases">
        <title>Evolutionary Origins and Diversification of the Mycorrhizal Mutualists.</title>
        <authorList>
            <consortium name="DOE Joint Genome Institute"/>
            <consortium name="Mycorrhizal Genomics Consortium"/>
            <person name="Kohler A."/>
            <person name="Kuo A."/>
            <person name="Nagy L.G."/>
            <person name="Floudas D."/>
            <person name="Copeland A."/>
            <person name="Barry K.W."/>
            <person name="Cichocki N."/>
            <person name="Veneault-Fourrey C."/>
            <person name="LaButti K."/>
            <person name="Lindquist E.A."/>
            <person name="Lipzen A."/>
            <person name="Lundell T."/>
            <person name="Morin E."/>
            <person name="Murat C."/>
            <person name="Riley R."/>
            <person name="Ohm R."/>
            <person name="Sun H."/>
            <person name="Tunlid A."/>
            <person name="Henrissat B."/>
            <person name="Grigoriev I.V."/>
            <person name="Hibbett D.S."/>
            <person name="Martin F."/>
        </authorList>
    </citation>
    <scope>NUCLEOTIDE SEQUENCE [LARGE SCALE GENOMIC DNA]</scope>
    <source>
        <strain evidence="13 14">SS14</strain>
    </source>
</reference>
<keyword evidence="6" id="KW-0833">Ubl conjugation pathway</keyword>
<dbReference type="AlphaFoldDB" id="A0A0C9VR47"/>
<feature type="zinc finger region" description="C3H1-type" evidence="8">
    <location>
        <begin position="15"/>
        <end position="41"/>
    </location>
</feature>
<dbReference type="Pfam" id="PF26200">
    <property type="entry name" value="Rcat_RNF216"/>
    <property type="match status" value="1"/>
</dbReference>
<dbReference type="SMART" id="SM00356">
    <property type="entry name" value="ZnF_C3H1"/>
    <property type="match status" value="1"/>
</dbReference>
<evidence type="ECO:0000256" key="4">
    <source>
        <dbReference type="ARBA" id="ARBA00022737"/>
    </source>
</evidence>
<feature type="domain" description="RING-type" evidence="10">
    <location>
        <begin position="673"/>
        <end position="718"/>
    </location>
</feature>
<evidence type="ECO:0000256" key="7">
    <source>
        <dbReference type="ARBA" id="ARBA00022833"/>
    </source>
</evidence>
<dbReference type="Gene3D" id="4.10.1000.10">
    <property type="entry name" value="Zinc finger, CCCH-type"/>
    <property type="match status" value="1"/>
</dbReference>
<dbReference type="InterPro" id="IPR044066">
    <property type="entry name" value="TRIAD_supradom"/>
</dbReference>
<keyword evidence="7 8" id="KW-0862">Zinc</keyword>
<dbReference type="EMBL" id="KN837144">
    <property type="protein sequence ID" value="KIJ40391.1"/>
    <property type="molecule type" value="Genomic_DNA"/>
</dbReference>
<evidence type="ECO:0000259" key="11">
    <source>
        <dbReference type="PROSITE" id="PS50103"/>
    </source>
</evidence>
<dbReference type="OrthoDB" id="1431934at2759"/>
<dbReference type="SMART" id="SM00647">
    <property type="entry name" value="IBR"/>
    <property type="match status" value="2"/>
</dbReference>
<dbReference type="PROSITE" id="PS51873">
    <property type="entry name" value="TRIAD"/>
    <property type="match status" value="1"/>
</dbReference>
<feature type="domain" description="RING-type" evidence="12">
    <location>
        <begin position="669"/>
        <end position="873"/>
    </location>
</feature>
<evidence type="ECO:0000256" key="1">
    <source>
        <dbReference type="ARBA" id="ARBA00004906"/>
    </source>
</evidence>
<dbReference type="GO" id="GO:0043161">
    <property type="term" value="P:proteasome-mediated ubiquitin-dependent protein catabolic process"/>
    <property type="evidence" value="ECO:0007669"/>
    <property type="project" value="TreeGrafter"/>
</dbReference>
<protein>
    <submittedName>
        <fullName evidence="13">Uncharacterized protein</fullName>
    </submittedName>
</protein>
<evidence type="ECO:0000313" key="14">
    <source>
        <dbReference type="Proteomes" id="UP000054279"/>
    </source>
</evidence>